<dbReference type="AlphaFoldDB" id="A0A7R9ASV3"/>
<dbReference type="EMBL" id="OC001260">
    <property type="protein sequence ID" value="CAD7259525.1"/>
    <property type="molecule type" value="Genomic_DNA"/>
</dbReference>
<reference evidence="1" key="1">
    <citation type="submission" date="2020-11" db="EMBL/GenBank/DDBJ databases">
        <authorList>
            <person name="Tran Van P."/>
        </authorList>
    </citation>
    <scope>NUCLEOTIDE SEQUENCE</scope>
</reference>
<proteinExistence type="predicted"/>
<gene>
    <name evidence="1" type="ORF">TSIB3V08_LOCUS3729</name>
</gene>
<accession>A0A7R9ASV3</accession>
<protein>
    <submittedName>
        <fullName evidence="1">Uncharacterized protein</fullName>
    </submittedName>
</protein>
<sequence length="164" mass="18341">MRLKNTFTTAASLKKKQGNTQNNMHSKMLLVRLNIAIDQPDLGRELRKLPTGERWGSIPVMCTGAASVFHFKTVYKRDLLKGCLHFINNDGKSDEMKTSLRVGQEGGIIPVVDHTNSSRTKVNESRFLRTSSCECCCRLPQGTTSCRRFVINTSLPDTDGHCPQ</sequence>
<organism evidence="1">
    <name type="scientific">Timema shepardi</name>
    <name type="common">Walking stick</name>
    <dbReference type="NCBI Taxonomy" id="629360"/>
    <lineage>
        <taxon>Eukaryota</taxon>
        <taxon>Metazoa</taxon>
        <taxon>Ecdysozoa</taxon>
        <taxon>Arthropoda</taxon>
        <taxon>Hexapoda</taxon>
        <taxon>Insecta</taxon>
        <taxon>Pterygota</taxon>
        <taxon>Neoptera</taxon>
        <taxon>Polyneoptera</taxon>
        <taxon>Phasmatodea</taxon>
        <taxon>Timematodea</taxon>
        <taxon>Timematoidea</taxon>
        <taxon>Timematidae</taxon>
        <taxon>Timema</taxon>
    </lineage>
</organism>
<evidence type="ECO:0000313" key="1">
    <source>
        <dbReference type="EMBL" id="CAD7259525.1"/>
    </source>
</evidence>
<name>A0A7R9ASV3_TIMSH</name>